<organism evidence="1 2">
    <name type="scientific">Croceivirga thetidis</name>
    <dbReference type="NCBI Taxonomy" id="2721623"/>
    <lineage>
        <taxon>Bacteria</taxon>
        <taxon>Pseudomonadati</taxon>
        <taxon>Bacteroidota</taxon>
        <taxon>Flavobacteriia</taxon>
        <taxon>Flavobacteriales</taxon>
        <taxon>Flavobacteriaceae</taxon>
        <taxon>Croceivirga</taxon>
    </lineage>
</organism>
<name>A0ABX1GKL5_9FLAO</name>
<dbReference type="Proteomes" id="UP000718451">
    <property type="component" value="Unassembled WGS sequence"/>
</dbReference>
<accession>A0ABX1GKL5</accession>
<gene>
    <name evidence="1" type="ORF">HCU67_00685</name>
</gene>
<sequence length="104" mass="12020">MIYRVSAKFNFDKTLEYLQKLIDGSIEKQRPDGPEIIRAMYSATIDENGIVNWTEKCFCPTPLKHERETVYDFYFTELNTIPTPKHEITAGVSFICKLHSLSAN</sequence>
<proteinExistence type="predicted"/>
<comment type="caution">
    <text evidence="1">The sequence shown here is derived from an EMBL/GenBank/DDBJ whole genome shotgun (WGS) entry which is preliminary data.</text>
</comment>
<protein>
    <submittedName>
        <fullName evidence="1">Uncharacterized protein</fullName>
    </submittedName>
</protein>
<dbReference type="RefSeq" id="WP_168550689.1">
    <property type="nucleotide sequence ID" value="NZ_JAAWWL010000001.1"/>
</dbReference>
<evidence type="ECO:0000313" key="1">
    <source>
        <dbReference type="EMBL" id="NKI30442.1"/>
    </source>
</evidence>
<keyword evidence="2" id="KW-1185">Reference proteome</keyword>
<dbReference type="EMBL" id="JAAWWL010000001">
    <property type="protein sequence ID" value="NKI30442.1"/>
    <property type="molecule type" value="Genomic_DNA"/>
</dbReference>
<reference evidence="1 2" key="1">
    <citation type="submission" date="2020-04" db="EMBL/GenBank/DDBJ databases">
        <authorList>
            <person name="Yoon J."/>
        </authorList>
    </citation>
    <scope>NUCLEOTIDE SEQUENCE [LARGE SCALE GENOMIC DNA]</scope>
    <source>
        <strain evidence="1 2">DJ-13</strain>
    </source>
</reference>
<evidence type="ECO:0000313" key="2">
    <source>
        <dbReference type="Proteomes" id="UP000718451"/>
    </source>
</evidence>